<dbReference type="GO" id="GO:0009279">
    <property type="term" value="C:cell outer membrane"/>
    <property type="evidence" value="ECO:0007669"/>
    <property type="project" value="UniProtKB-SubCell"/>
</dbReference>
<sequence>LHFVMTFVQKFLILSPLIFLLTIPIKSESQSVIPYNLSLEQAIEIAQSNNPGIHSVRNDENIADWAVKSAYASLIPNATTSGGASWQGSGEQQFGSLTAGQLGFANQPSYLFSTYNVGLNYNISGAALMAPGQAKANRDATRAQVEQAETTLIQEVTQSYIEILRQTAQSLVSDQQLDRAQFNLELVRARFEVGTATAVDVAQAEVALGRAEVSVLQTENNLSNARIRLLQRMGVRLDSDFAPTTTFTLSAPAWNPEELYDLGIQQNPNLKSLRANRSSADYTVKMAKSTYFPTVSLRAGLSGFTRQASNVDFSINSAEAQAAASSQNCLQTNILYSRLS</sequence>
<feature type="non-terminal residue" evidence="7">
    <location>
        <position position="340"/>
    </location>
</feature>
<dbReference type="PANTHER" id="PTHR30026:SF20">
    <property type="entry name" value="OUTER MEMBRANE PROTEIN TOLC"/>
    <property type="match status" value="1"/>
</dbReference>
<keyword evidence="5" id="KW-0472">Membrane</keyword>
<dbReference type="Gene3D" id="1.20.1600.10">
    <property type="entry name" value="Outer membrane efflux proteins (OEP)"/>
    <property type="match status" value="1"/>
</dbReference>
<evidence type="ECO:0000256" key="5">
    <source>
        <dbReference type="ARBA" id="ARBA00023136"/>
    </source>
</evidence>
<organism evidence="7">
    <name type="scientific">marine metagenome</name>
    <dbReference type="NCBI Taxonomy" id="408172"/>
    <lineage>
        <taxon>unclassified sequences</taxon>
        <taxon>metagenomes</taxon>
        <taxon>ecological metagenomes</taxon>
    </lineage>
</organism>
<keyword evidence="4" id="KW-0812">Transmembrane</keyword>
<feature type="non-terminal residue" evidence="7">
    <location>
        <position position="1"/>
    </location>
</feature>
<reference evidence="7" key="1">
    <citation type="submission" date="2018-05" db="EMBL/GenBank/DDBJ databases">
        <authorList>
            <person name="Lanie J.A."/>
            <person name="Ng W.-L."/>
            <person name="Kazmierczak K.M."/>
            <person name="Andrzejewski T.M."/>
            <person name="Davidsen T.M."/>
            <person name="Wayne K.J."/>
            <person name="Tettelin H."/>
            <person name="Glass J.I."/>
            <person name="Rusch D."/>
            <person name="Podicherti R."/>
            <person name="Tsui H.-C.T."/>
            <person name="Winkler M.E."/>
        </authorList>
    </citation>
    <scope>NUCLEOTIDE SEQUENCE</scope>
</reference>
<evidence type="ECO:0000256" key="2">
    <source>
        <dbReference type="ARBA" id="ARBA00022448"/>
    </source>
</evidence>
<keyword evidence="2" id="KW-0813">Transport</keyword>
<dbReference type="InterPro" id="IPR003423">
    <property type="entry name" value="OMP_efflux"/>
</dbReference>
<dbReference type="PANTHER" id="PTHR30026">
    <property type="entry name" value="OUTER MEMBRANE PROTEIN TOLC"/>
    <property type="match status" value="1"/>
</dbReference>
<comment type="subcellular location">
    <subcellularLocation>
        <location evidence="1">Cell outer membrane</location>
    </subcellularLocation>
</comment>
<accession>A0A382PW41</accession>
<dbReference type="GO" id="GO:0015562">
    <property type="term" value="F:efflux transmembrane transporter activity"/>
    <property type="evidence" value="ECO:0007669"/>
    <property type="project" value="InterPro"/>
</dbReference>
<evidence type="ECO:0000256" key="1">
    <source>
        <dbReference type="ARBA" id="ARBA00004442"/>
    </source>
</evidence>
<evidence type="ECO:0000256" key="4">
    <source>
        <dbReference type="ARBA" id="ARBA00022692"/>
    </source>
</evidence>
<dbReference type="GO" id="GO:1990281">
    <property type="term" value="C:efflux pump complex"/>
    <property type="evidence" value="ECO:0007669"/>
    <property type="project" value="TreeGrafter"/>
</dbReference>
<dbReference type="SUPFAM" id="SSF56954">
    <property type="entry name" value="Outer membrane efflux proteins (OEP)"/>
    <property type="match status" value="1"/>
</dbReference>
<keyword evidence="3" id="KW-1134">Transmembrane beta strand</keyword>
<gene>
    <name evidence="7" type="ORF">METZ01_LOCUS329136</name>
</gene>
<name>A0A382PW41_9ZZZZ</name>
<keyword evidence="6" id="KW-0998">Cell outer membrane</keyword>
<dbReference type="AlphaFoldDB" id="A0A382PW41"/>
<dbReference type="GO" id="GO:0015288">
    <property type="term" value="F:porin activity"/>
    <property type="evidence" value="ECO:0007669"/>
    <property type="project" value="TreeGrafter"/>
</dbReference>
<evidence type="ECO:0000256" key="6">
    <source>
        <dbReference type="ARBA" id="ARBA00023237"/>
    </source>
</evidence>
<evidence type="ECO:0000313" key="7">
    <source>
        <dbReference type="EMBL" id="SVC76282.1"/>
    </source>
</evidence>
<dbReference type="EMBL" id="UINC01109447">
    <property type="protein sequence ID" value="SVC76282.1"/>
    <property type="molecule type" value="Genomic_DNA"/>
</dbReference>
<evidence type="ECO:0008006" key="8">
    <source>
        <dbReference type="Google" id="ProtNLM"/>
    </source>
</evidence>
<dbReference type="Pfam" id="PF02321">
    <property type="entry name" value="OEP"/>
    <property type="match status" value="1"/>
</dbReference>
<protein>
    <recommendedName>
        <fullName evidence="8">TolC family protein</fullName>
    </recommendedName>
</protein>
<proteinExistence type="predicted"/>
<dbReference type="InterPro" id="IPR051906">
    <property type="entry name" value="TolC-like"/>
</dbReference>
<evidence type="ECO:0000256" key="3">
    <source>
        <dbReference type="ARBA" id="ARBA00022452"/>
    </source>
</evidence>